<dbReference type="InterPro" id="IPR013083">
    <property type="entry name" value="Znf_RING/FYVE/PHD"/>
</dbReference>
<feature type="transmembrane region" description="Helical" evidence="17">
    <location>
        <begin position="350"/>
        <end position="369"/>
    </location>
</feature>
<keyword evidence="10" id="KW-0833">Ubl conjugation pathway</keyword>
<keyword evidence="8" id="KW-0732">Signal</keyword>
<reference evidence="19 20" key="1">
    <citation type="submission" date="2014-04" db="EMBL/GenBank/DDBJ databases">
        <authorList>
            <consortium name="DOE Joint Genome Institute"/>
            <person name="Kuo A."/>
            <person name="Zuccaro A."/>
            <person name="Kohler A."/>
            <person name="Nagy L.G."/>
            <person name="Floudas D."/>
            <person name="Copeland A."/>
            <person name="Barry K.W."/>
            <person name="Cichocki N."/>
            <person name="Veneault-Fourrey C."/>
            <person name="LaButti K."/>
            <person name="Lindquist E.A."/>
            <person name="Lipzen A."/>
            <person name="Lundell T."/>
            <person name="Morin E."/>
            <person name="Murat C."/>
            <person name="Sun H."/>
            <person name="Tunlid A."/>
            <person name="Henrissat B."/>
            <person name="Grigoriev I.V."/>
            <person name="Hibbett D.S."/>
            <person name="Martin F."/>
            <person name="Nordberg H.P."/>
            <person name="Cantor M.N."/>
            <person name="Hua S.X."/>
        </authorList>
    </citation>
    <scope>NUCLEOTIDE SEQUENCE [LARGE SCALE GENOMIC DNA]</scope>
    <source>
        <strain evidence="19 20">MAFF 305830</strain>
    </source>
</reference>
<feature type="compositionally biased region" description="Polar residues" evidence="16">
    <location>
        <begin position="471"/>
        <end position="496"/>
    </location>
</feature>
<gene>
    <name evidence="19" type="ORF">M408DRAFT_332712</name>
</gene>
<evidence type="ECO:0000256" key="14">
    <source>
        <dbReference type="PROSITE-ProRule" id="PRU00175"/>
    </source>
</evidence>
<evidence type="ECO:0000313" key="20">
    <source>
        <dbReference type="Proteomes" id="UP000054097"/>
    </source>
</evidence>
<accession>A0A0C2WZX4</accession>
<evidence type="ECO:0000256" key="1">
    <source>
        <dbReference type="ARBA" id="ARBA00000900"/>
    </source>
</evidence>
<dbReference type="GO" id="GO:0043161">
    <property type="term" value="P:proteasome-mediated ubiquitin-dependent protein catabolic process"/>
    <property type="evidence" value="ECO:0007669"/>
    <property type="project" value="TreeGrafter"/>
</dbReference>
<dbReference type="InterPro" id="IPR021319">
    <property type="entry name" value="DUF2921"/>
</dbReference>
<dbReference type="GO" id="GO:0012505">
    <property type="term" value="C:endomembrane system"/>
    <property type="evidence" value="ECO:0007669"/>
    <property type="project" value="UniProtKB-SubCell"/>
</dbReference>
<keyword evidence="9 14" id="KW-0863">Zinc-finger</keyword>
<keyword evidence="20" id="KW-1185">Reference proteome</keyword>
<dbReference type="Proteomes" id="UP000054097">
    <property type="component" value="Unassembled WGS sequence"/>
</dbReference>
<dbReference type="EC" id="2.3.2.27" evidence="4"/>
<proteinExistence type="predicted"/>
<evidence type="ECO:0000256" key="3">
    <source>
        <dbReference type="ARBA" id="ARBA00004906"/>
    </source>
</evidence>
<dbReference type="InterPro" id="IPR050731">
    <property type="entry name" value="HRD1_E3_ubiq-ligases"/>
</dbReference>
<dbReference type="Pfam" id="PF11145">
    <property type="entry name" value="DUF2921"/>
    <property type="match status" value="1"/>
</dbReference>
<dbReference type="PANTHER" id="PTHR22763">
    <property type="entry name" value="RING ZINC FINGER PROTEIN"/>
    <property type="match status" value="1"/>
</dbReference>
<keyword evidence="11" id="KW-0862">Zinc</keyword>
<evidence type="ECO:0000256" key="15">
    <source>
        <dbReference type="SAM" id="Coils"/>
    </source>
</evidence>
<evidence type="ECO:0000256" key="16">
    <source>
        <dbReference type="SAM" id="MobiDB-lite"/>
    </source>
</evidence>
<evidence type="ECO:0000256" key="8">
    <source>
        <dbReference type="ARBA" id="ARBA00022729"/>
    </source>
</evidence>
<evidence type="ECO:0000256" key="9">
    <source>
        <dbReference type="ARBA" id="ARBA00022771"/>
    </source>
</evidence>
<feature type="compositionally biased region" description="Pro residues" evidence="16">
    <location>
        <begin position="456"/>
        <end position="466"/>
    </location>
</feature>
<dbReference type="PROSITE" id="PS50089">
    <property type="entry name" value="ZF_RING_2"/>
    <property type="match status" value="1"/>
</dbReference>
<evidence type="ECO:0000256" key="11">
    <source>
        <dbReference type="ARBA" id="ARBA00022833"/>
    </source>
</evidence>
<evidence type="ECO:0000256" key="7">
    <source>
        <dbReference type="ARBA" id="ARBA00022723"/>
    </source>
</evidence>
<reference evidence="20" key="2">
    <citation type="submission" date="2015-01" db="EMBL/GenBank/DDBJ databases">
        <title>Evolutionary Origins and Diversification of the Mycorrhizal Mutualists.</title>
        <authorList>
            <consortium name="DOE Joint Genome Institute"/>
            <consortium name="Mycorrhizal Genomics Consortium"/>
            <person name="Kohler A."/>
            <person name="Kuo A."/>
            <person name="Nagy L.G."/>
            <person name="Floudas D."/>
            <person name="Copeland A."/>
            <person name="Barry K.W."/>
            <person name="Cichocki N."/>
            <person name="Veneault-Fourrey C."/>
            <person name="LaButti K."/>
            <person name="Lindquist E.A."/>
            <person name="Lipzen A."/>
            <person name="Lundell T."/>
            <person name="Morin E."/>
            <person name="Murat C."/>
            <person name="Riley R."/>
            <person name="Ohm R."/>
            <person name="Sun H."/>
            <person name="Tunlid A."/>
            <person name="Henrissat B."/>
            <person name="Grigoriev I.V."/>
            <person name="Hibbett D.S."/>
            <person name="Martin F."/>
        </authorList>
    </citation>
    <scope>NUCLEOTIDE SEQUENCE [LARGE SCALE GENOMIC DNA]</scope>
    <source>
        <strain evidence="20">MAFF 305830</strain>
    </source>
</reference>
<dbReference type="GO" id="GO:0008270">
    <property type="term" value="F:zinc ion binding"/>
    <property type="evidence" value="ECO:0007669"/>
    <property type="project" value="UniProtKB-KW"/>
</dbReference>
<sequence>MDQGNGNNQAIRGSPSASRSIFLIVIMLFMMFSGESQRVSQIDMKDSLQSLVDEHSNFTAYLEGRPTNFTLNQESNATSLLRNSLFHPTLIPPLATTGYYNNLTGNYKAKKIWFHNLTDPPNQVGWGPLSRIIYEDKNTSLIHAAAGGWDWKEPMHMSLSLFFYKSHFLSADSPLFYRFRGFIELGPPNPEKGLLPSPTINLRMEGVHIPHNGSLYALVEQRSIMPDVRQLPSLVPPGFVNSTAQVVAAQLQEDIQTLEKSIQAGASRVESDEDPLTRCSFTFHGQLRPLLLHQNLVDEYEREIQNPSGIPVDKLMQPTFDAVFMSEECGIGLELEAVTGISSTRINRRIVTYSAIASLVCYILIQFSLQISDQWRTATSLHRGARGVIASWLIADSYAAITHLMAAVMSKEVRFAILVPGFLGCVLLATDLRLLTFLNGVQMMLAQAQAQAQAPAPAPTPTPTRPETPLDPTQSQLESTPVQRETTAPSTARNPSVQPPPISLRQVFTYLVANDFRAWLLVVGVVSITCMTLFNLPIYGAWFLLISSTWAAQILRNIYQRTRRVVRHDTVILSSVFRLFTPLYLFGCPDNLLGIEPAPWVWILPVWVALQITILIGQDYFGPSFFLPTLWTNEPAYDYHPDLAKADEESIDPKLGDCSICMEPISSDQGHISPNRPLVLQLCWTQMTKKRRVYALAPCGHNFHTSCLEQWMDIKSVCPQCRGPLPPL</sequence>
<evidence type="ECO:0000256" key="17">
    <source>
        <dbReference type="SAM" id="Phobius"/>
    </source>
</evidence>
<feature type="coiled-coil region" evidence="15">
    <location>
        <begin position="241"/>
        <end position="268"/>
    </location>
</feature>
<evidence type="ECO:0000256" key="12">
    <source>
        <dbReference type="ARBA" id="ARBA00022989"/>
    </source>
</evidence>
<keyword evidence="7" id="KW-0479">Metal-binding</keyword>
<comment type="pathway">
    <text evidence="3">Protein modification; protein ubiquitination.</text>
</comment>
<feature type="region of interest" description="Disordered" evidence="16">
    <location>
        <begin position="452"/>
        <end position="498"/>
    </location>
</feature>
<dbReference type="HOGENOM" id="CLU_014026_0_0_1"/>
<dbReference type="SUPFAM" id="SSF57850">
    <property type="entry name" value="RING/U-box"/>
    <property type="match status" value="1"/>
</dbReference>
<evidence type="ECO:0000256" key="10">
    <source>
        <dbReference type="ARBA" id="ARBA00022786"/>
    </source>
</evidence>
<dbReference type="InterPro" id="IPR001841">
    <property type="entry name" value="Znf_RING"/>
</dbReference>
<evidence type="ECO:0000256" key="2">
    <source>
        <dbReference type="ARBA" id="ARBA00004127"/>
    </source>
</evidence>
<keyword evidence="6 17" id="KW-0812">Transmembrane</keyword>
<evidence type="ECO:0000259" key="18">
    <source>
        <dbReference type="PROSITE" id="PS50089"/>
    </source>
</evidence>
<keyword evidence="12 17" id="KW-1133">Transmembrane helix</keyword>
<comment type="subcellular location">
    <subcellularLocation>
        <location evidence="2">Endomembrane system</location>
        <topology evidence="2">Multi-pass membrane protein</topology>
    </subcellularLocation>
</comment>
<dbReference type="SMART" id="SM00184">
    <property type="entry name" value="RING"/>
    <property type="match status" value="1"/>
</dbReference>
<dbReference type="Gene3D" id="3.30.40.10">
    <property type="entry name" value="Zinc/RING finger domain, C3HC4 (zinc finger)"/>
    <property type="match status" value="1"/>
</dbReference>
<evidence type="ECO:0000256" key="6">
    <source>
        <dbReference type="ARBA" id="ARBA00022692"/>
    </source>
</evidence>
<feature type="transmembrane region" description="Helical" evidence="17">
    <location>
        <begin position="389"/>
        <end position="408"/>
    </location>
</feature>
<organism evidence="19 20">
    <name type="scientific">Serendipita vermifera MAFF 305830</name>
    <dbReference type="NCBI Taxonomy" id="933852"/>
    <lineage>
        <taxon>Eukaryota</taxon>
        <taxon>Fungi</taxon>
        <taxon>Dikarya</taxon>
        <taxon>Basidiomycota</taxon>
        <taxon>Agaricomycotina</taxon>
        <taxon>Agaricomycetes</taxon>
        <taxon>Sebacinales</taxon>
        <taxon>Serendipitaceae</taxon>
        <taxon>Serendipita</taxon>
    </lineage>
</organism>
<dbReference type="PANTHER" id="PTHR22763:SF162">
    <property type="entry name" value="TRANSMEMBRANE E3 UBIQUITIN-PROTEIN LIGASE 1"/>
    <property type="match status" value="1"/>
</dbReference>
<keyword evidence="13 17" id="KW-0472">Membrane</keyword>
<protein>
    <recommendedName>
        <fullName evidence="4">RING-type E3 ubiquitin transferase</fullName>
        <ecNumber evidence="4">2.3.2.27</ecNumber>
    </recommendedName>
</protein>
<evidence type="ECO:0000256" key="13">
    <source>
        <dbReference type="ARBA" id="ARBA00023136"/>
    </source>
</evidence>
<comment type="catalytic activity">
    <reaction evidence="1">
        <text>S-ubiquitinyl-[E2 ubiquitin-conjugating enzyme]-L-cysteine + [acceptor protein]-L-lysine = [E2 ubiquitin-conjugating enzyme]-L-cysteine + N(6)-ubiquitinyl-[acceptor protein]-L-lysine.</text>
        <dbReference type="EC" id="2.3.2.27"/>
    </reaction>
</comment>
<feature type="transmembrane region" description="Helical" evidence="17">
    <location>
        <begin position="16"/>
        <end position="34"/>
    </location>
</feature>
<dbReference type="Pfam" id="PF13639">
    <property type="entry name" value="zf-RING_2"/>
    <property type="match status" value="1"/>
</dbReference>
<keyword evidence="5" id="KW-0808">Transferase</keyword>
<keyword evidence="15" id="KW-0175">Coiled coil</keyword>
<evidence type="ECO:0000256" key="5">
    <source>
        <dbReference type="ARBA" id="ARBA00022679"/>
    </source>
</evidence>
<feature type="transmembrane region" description="Helical" evidence="17">
    <location>
        <begin position="566"/>
        <end position="587"/>
    </location>
</feature>
<feature type="domain" description="RING-type" evidence="18">
    <location>
        <begin position="658"/>
        <end position="722"/>
    </location>
</feature>
<dbReference type="GO" id="GO:0061630">
    <property type="term" value="F:ubiquitin protein ligase activity"/>
    <property type="evidence" value="ECO:0007669"/>
    <property type="project" value="UniProtKB-EC"/>
</dbReference>
<evidence type="ECO:0000256" key="4">
    <source>
        <dbReference type="ARBA" id="ARBA00012483"/>
    </source>
</evidence>
<dbReference type="EMBL" id="KN824347">
    <property type="protein sequence ID" value="KIM22842.1"/>
    <property type="molecule type" value="Genomic_DNA"/>
</dbReference>
<dbReference type="OrthoDB" id="9984778at2759"/>
<feature type="transmembrane region" description="Helical" evidence="17">
    <location>
        <begin position="518"/>
        <end position="545"/>
    </location>
</feature>
<dbReference type="STRING" id="933852.A0A0C2WZX4"/>
<feature type="transmembrane region" description="Helical" evidence="17">
    <location>
        <begin position="599"/>
        <end position="617"/>
    </location>
</feature>
<evidence type="ECO:0000313" key="19">
    <source>
        <dbReference type="EMBL" id="KIM22842.1"/>
    </source>
</evidence>
<name>A0A0C2WZX4_SERVB</name>
<feature type="transmembrane region" description="Helical" evidence="17">
    <location>
        <begin position="415"/>
        <end position="435"/>
    </location>
</feature>
<dbReference type="AlphaFoldDB" id="A0A0C2WZX4"/>